<dbReference type="EMBL" id="GGEC01022236">
    <property type="protein sequence ID" value="MBX02720.1"/>
    <property type="molecule type" value="Transcribed_RNA"/>
</dbReference>
<dbReference type="AlphaFoldDB" id="A0A2P2KAI5"/>
<evidence type="ECO:0000313" key="1">
    <source>
        <dbReference type="EMBL" id="MBX02720.1"/>
    </source>
</evidence>
<name>A0A2P2KAI5_RHIMU</name>
<reference evidence="1" key="1">
    <citation type="submission" date="2018-02" db="EMBL/GenBank/DDBJ databases">
        <title>Rhizophora mucronata_Transcriptome.</title>
        <authorList>
            <person name="Meera S.P."/>
            <person name="Sreeshan A."/>
            <person name="Augustine A."/>
        </authorList>
    </citation>
    <scope>NUCLEOTIDE SEQUENCE</scope>
    <source>
        <tissue evidence="1">Leaf</tissue>
    </source>
</reference>
<dbReference type="EMBL" id="GGEC01022235">
    <property type="protein sequence ID" value="MBX02719.1"/>
    <property type="molecule type" value="Transcribed_RNA"/>
</dbReference>
<proteinExistence type="predicted"/>
<organism evidence="1">
    <name type="scientific">Rhizophora mucronata</name>
    <name type="common">Asiatic mangrove</name>
    <dbReference type="NCBI Taxonomy" id="61149"/>
    <lineage>
        <taxon>Eukaryota</taxon>
        <taxon>Viridiplantae</taxon>
        <taxon>Streptophyta</taxon>
        <taxon>Embryophyta</taxon>
        <taxon>Tracheophyta</taxon>
        <taxon>Spermatophyta</taxon>
        <taxon>Magnoliopsida</taxon>
        <taxon>eudicotyledons</taxon>
        <taxon>Gunneridae</taxon>
        <taxon>Pentapetalae</taxon>
        <taxon>rosids</taxon>
        <taxon>fabids</taxon>
        <taxon>Malpighiales</taxon>
        <taxon>Rhizophoraceae</taxon>
        <taxon>Rhizophora</taxon>
    </lineage>
</organism>
<sequence length="46" mass="5548">MSLTWDHHHLHLSKLCFPIYIDHLILMRHLFSFYLLSTIYSSSSEN</sequence>
<accession>A0A2P2KAI5</accession>
<protein>
    <submittedName>
        <fullName evidence="1">Uncharacterized protein</fullName>
    </submittedName>
</protein>